<dbReference type="Proteomes" id="UP000808349">
    <property type="component" value="Unassembled WGS sequence"/>
</dbReference>
<feature type="chain" id="PRO_5038670874" evidence="1">
    <location>
        <begin position="23"/>
        <end position="622"/>
    </location>
</feature>
<dbReference type="EMBL" id="JADKFW010000004">
    <property type="protein sequence ID" value="MBK9717494.1"/>
    <property type="molecule type" value="Genomic_DNA"/>
</dbReference>
<feature type="domain" description="Secretion system C-terminal sorting" evidence="2">
    <location>
        <begin position="544"/>
        <end position="617"/>
    </location>
</feature>
<protein>
    <submittedName>
        <fullName evidence="3">T9SS type A sorting domain-containing protein</fullName>
    </submittedName>
</protein>
<gene>
    <name evidence="3" type="ORF">IPO85_08275</name>
</gene>
<dbReference type="InterPro" id="IPR026444">
    <property type="entry name" value="Secre_tail"/>
</dbReference>
<dbReference type="Gene3D" id="2.60.120.380">
    <property type="match status" value="1"/>
</dbReference>
<keyword evidence="1" id="KW-0732">Signal</keyword>
<reference evidence="3 4" key="1">
    <citation type="submission" date="2020-10" db="EMBL/GenBank/DDBJ databases">
        <title>Connecting structure to function with the recovery of over 1000 high-quality activated sludge metagenome-assembled genomes encoding full-length rRNA genes using long-read sequencing.</title>
        <authorList>
            <person name="Singleton C.M."/>
            <person name="Petriglieri F."/>
            <person name="Kristensen J.M."/>
            <person name="Kirkegaard R.H."/>
            <person name="Michaelsen T.Y."/>
            <person name="Andersen M.H."/>
            <person name="Karst S.M."/>
            <person name="Dueholm M.S."/>
            <person name="Nielsen P.H."/>
            <person name="Albertsen M."/>
        </authorList>
    </citation>
    <scope>NUCLEOTIDE SEQUENCE [LARGE SCALE GENOMIC DNA]</scope>
    <source>
        <strain evidence="3">Ribe_18-Q3-R11-54_BAT3C.373</strain>
    </source>
</reference>
<comment type="caution">
    <text evidence="3">The sequence shown here is derived from an EMBL/GenBank/DDBJ whole genome shotgun (WGS) entry which is preliminary data.</text>
</comment>
<evidence type="ECO:0000313" key="3">
    <source>
        <dbReference type="EMBL" id="MBK9717494.1"/>
    </source>
</evidence>
<evidence type="ECO:0000256" key="1">
    <source>
        <dbReference type="SAM" id="SignalP"/>
    </source>
</evidence>
<evidence type="ECO:0000259" key="2">
    <source>
        <dbReference type="Pfam" id="PF18962"/>
    </source>
</evidence>
<dbReference type="NCBIfam" id="TIGR04183">
    <property type="entry name" value="Por_Secre_tail"/>
    <property type="match status" value="1"/>
</dbReference>
<sequence>MKRLGTLLLMSVLVGFQLNAQAVLWGGPNDPNSTFANGLGAWTTIELGSSAGKALWTYSASGTSKGYYSDLSGSIISPSSADGAAIFDSDFLDNGGIADNDGNGSAPAPHKGALVSPVIDCSTFSSVSLAFYQYYQNYTSSCTIEVTSDEGKTWTSFPVNEEVRYGTGTFRNNKRVVDITSAAALKSKMQFRFVFEGDGYFWTIDDVTLIELPDNDLALITPYYFPFTYAQPKSQICNDEFKFSTTVSNLGKSAQKNATFKVEILDKDRTTVLFTDETQVANMDPTDDNITIKTNKTFIPNNLDFGKYYIRWTFNGGNTPDYNPNDNVRTDSFEITVNSYSREPGIRTGVRANERTAFVVASQYRTPNCWTNNDRFKVTNVEMAFAVGRKARINGYTTNIGFYKIKDEVSPNFLNFDREKGLASTSIEAIANQAFTGTNESSFTLFQVPLKNDQGADIELAANTRYFLTCSHPEEPSDDPDSWHFHAASLEKNYEGHPFAVPVIDNEGYWLESWPDGDAPVLRLSIGVITKTDDHPLDESVLNISPNPVQNNEVKFNIKFGKATDANITLFDMNGKVLNFEPRKSVLNQTISLSTLNLASGEYFIRVSTQEGTKTKMFSVIK</sequence>
<dbReference type="Pfam" id="PF18962">
    <property type="entry name" value="Por_Secre_tail"/>
    <property type="match status" value="1"/>
</dbReference>
<accession>A0A9D7S8U7</accession>
<feature type="signal peptide" evidence="1">
    <location>
        <begin position="1"/>
        <end position="22"/>
    </location>
</feature>
<proteinExistence type="predicted"/>
<evidence type="ECO:0000313" key="4">
    <source>
        <dbReference type="Proteomes" id="UP000808349"/>
    </source>
</evidence>
<organism evidence="3 4">
    <name type="scientific">Candidatus Defluviibacterium haderslevense</name>
    <dbReference type="NCBI Taxonomy" id="2981993"/>
    <lineage>
        <taxon>Bacteria</taxon>
        <taxon>Pseudomonadati</taxon>
        <taxon>Bacteroidota</taxon>
        <taxon>Saprospiria</taxon>
        <taxon>Saprospirales</taxon>
        <taxon>Saprospiraceae</taxon>
        <taxon>Candidatus Defluviibacterium</taxon>
    </lineage>
</organism>
<name>A0A9D7S8U7_9BACT</name>
<dbReference type="AlphaFoldDB" id="A0A9D7S8U7"/>